<keyword evidence="17" id="KW-1185">Reference proteome</keyword>
<feature type="domain" description="TonB-dependent receptor plug" evidence="15">
    <location>
        <begin position="42"/>
        <end position="147"/>
    </location>
</feature>
<evidence type="ECO:0000256" key="11">
    <source>
        <dbReference type="PROSITE-ProRule" id="PRU01360"/>
    </source>
</evidence>
<evidence type="ECO:0000256" key="8">
    <source>
        <dbReference type="ARBA" id="ARBA00023077"/>
    </source>
</evidence>
<keyword evidence="4" id="KW-0410">Iron transport</keyword>
<evidence type="ECO:0000259" key="14">
    <source>
        <dbReference type="Pfam" id="PF00593"/>
    </source>
</evidence>
<dbReference type="EMBL" id="RRZA01000100">
    <property type="protein sequence ID" value="MBE0459683.1"/>
    <property type="molecule type" value="Genomic_DNA"/>
</dbReference>
<proteinExistence type="inferred from homology"/>
<keyword evidence="7" id="KW-0406">Ion transport</keyword>
<evidence type="ECO:0000256" key="10">
    <source>
        <dbReference type="ARBA" id="ARBA00023237"/>
    </source>
</evidence>
<protein>
    <submittedName>
        <fullName evidence="16">TonB-dependent receptor</fullName>
    </submittedName>
</protein>
<gene>
    <name evidence="16" type="ORF">EI167_20065</name>
</gene>
<comment type="similarity">
    <text evidence="11 12">Belongs to the TonB-dependent receptor family.</text>
</comment>
<evidence type="ECO:0000256" key="2">
    <source>
        <dbReference type="ARBA" id="ARBA00022448"/>
    </source>
</evidence>
<keyword evidence="2 11" id="KW-0813">Transport</keyword>
<dbReference type="Pfam" id="PF07715">
    <property type="entry name" value="Plug"/>
    <property type="match status" value="1"/>
</dbReference>
<organism evidence="16 17">
    <name type="scientific">Pseudoalteromonas prydzensis</name>
    <dbReference type="NCBI Taxonomy" id="182141"/>
    <lineage>
        <taxon>Bacteria</taxon>
        <taxon>Pseudomonadati</taxon>
        <taxon>Pseudomonadota</taxon>
        <taxon>Gammaproteobacteria</taxon>
        <taxon>Alteromonadales</taxon>
        <taxon>Pseudoalteromonadaceae</taxon>
        <taxon>Pseudoalteromonas</taxon>
    </lineage>
</organism>
<evidence type="ECO:0000256" key="4">
    <source>
        <dbReference type="ARBA" id="ARBA00022496"/>
    </source>
</evidence>
<comment type="caution">
    <text evidence="16">The sequence shown here is derived from an EMBL/GenBank/DDBJ whole genome shotgun (WGS) entry which is preliminary data.</text>
</comment>
<keyword evidence="16" id="KW-0675">Receptor</keyword>
<feature type="domain" description="TonB-dependent receptor-like beta-barrel" evidence="14">
    <location>
        <begin position="245"/>
        <end position="655"/>
    </location>
</feature>
<dbReference type="SUPFAM" id="SSF56935">
    <property type="entry name" value="Porins"/>
    <property type="match status" value="1"/>
</dbReference>
<evidence type="ECO:0000256" key="13">
    <source>
        <dbReference type="SAM" id="SignalP"/>
    </source>
</evidence>
<dbReference type="InterPro" id="IPR012910">
    <property type="entry name" value="Plug_dom"/>
</dbReference>
<dbReference type="InterPro" id="IPR036942">
    <property type="entry name" value="Beta-barrel_TonB_sf"/>
</dbReference>
<keyword evidence="9 11" id="KW-0472">Membrane</keyword>
<keyword evidence="13" id="KW-0732">Signal</keyword>
<keyword evidence="10 11" id="KW-0998">Cell outer membrane</keyword>
<feature type="signal peptide" evidence="13">
    <location>
        <begin position="1"/>
        <end position="22"/>
    </location>
</feature>
<dbReference type="PANTHER" id="PTHR32552">
    <property type="entry name" value="FERRICHROME IRON RECEPTOR-RELATED"/>
    <property type="match status" value="1"/>
</dbReference>
<name>A0ABR9FS67_9GAMM</name>
<comment type="subcellular location">
    <subcellularLocation>
        <location evidence="1 11">Cell outer membrane</location>
        <topology evidence="1 11">Multi-pass membrane protein</topology>
    </subcellularLocation>
</comment>
<evidence type="ECO:0000256" key="12">
    <source>
        <dbReference type="RuleBase" id="RU003357"/>
    </source>
</evidence>
<dbReference type="Proteomes" id="UP000707245">
    <property type="component" value="Unassembled WGS sequence"/>
</dbReference>
<keyword evidence="5 11" id="KW-0812">Transmembrane</keyword>
<reference evidence="16 17" key="1">
    <citation type="submission" date="2020-07" db="EMBL/GenBank/DDBJ databases">
        <title>Halophilic bacteria isolated from french cheeses.</title>
        <authorList>
            <person name="Kothe C.I."/>
            <person name="Farah-Kraiem B."/>
            <person name="Renault P."/>
            <person name="Dridi B."/>
        </authorList>
    </citation>
    <scope>NUCLEOTIDE SEQUENCE [LARGE SCALE GENOMIC DNA]</scope>
    <source>
        <strain evidence="16 17">FME14</strain>
    </source>
</reference>
<evidence type="ECO:0000259" key="15">
    <source>
        <dbReference type="Pfam" id="PF07715"/>
    </source>
</evidence>
<dbReference type="Pfam" id="PF00593">
    <property type="entry name" value="TonB_dep_Rec_b-barrel"/>
    <property type="match status" value="1"/>
</dbReference>
<evidence type="ECO:0000256" key="9">
    <source>
        <dbReference type="ARBA" id="ARBA00023136"/>
    </source>
</evidence>
<dbReference type="InterPro" id="IPR039426">
    <property type="entry name" value="TonB-dep_rcpt-like"/>
</dbReference>
<dbReference type="Gene3D" id="2.40.170.20">
    <property type="entry name" value="TonB-dependent receptor, beta-barrel domain"/>
    <property type="match status" value="1"/>
</dbReference>
<evidence type="ECO:0000313" key="17">
    <source>
        <dbReference type="Proteomes" id="UP000707245"/>
    </source>
</evidence>
<dbReference type="InterPro" id="IPR000531">
    <property type="entry name" value="Beta-barrel_TonB"/>
</dbReference>
<dbReference type="PANTHER" id="PTHR32552:SF81">
    <property type="entry name" value="TONB-DEPENDENT OUTER MEMBRANE RECEPTOR"/>
    <property type="match status" value="1"/>
</dbReference>
<sequence length="697" mass="77188">MKLRLSLITAALLPLVCAPAFADDSELEKILVTGDFQKESIQTLSASASLFSDREINERGASFLDEMLASAANVNFTSGASRGRYIQIRGVGLRSQFVDPINPSVGLVIDGINYSGLGGSSLLFDVNQVEIYRGPQGTRFGADGMAGMIQMESADPSFEPSLKVQLGAGNYNSYEAGVAAGIGITDSTAVRASIYQRESDGYQDNLYLDKATQQQDEMVGRFKLHSQLTDHLRSELSVHYIDINNGYDAFTLDNSRNSVADEPGQDNQESIAVGLANIYTGFDWFDVNLNLSGIDSELVYSFDEDWVCNDINQPQLCAAGLHPDGYSSTDAYFRDRQDQAAELQFNGKGGNWVVGLYYQDREVDLERQYTWLANPFASNYETSNSAIYGQLATPIGNKTTLITGLRVEQYQGDYTDNNGFIEETDDVMVGGKLALEYQVIDRTMIYTSLTRGYKAGGINSEALAKAKDDGLNLDADFFQNHVSFAPEYLWSGEFGVKGSSLDDKFVLRLAAFYMYREDMQLKAWKVENQKFTGYVDNASSGENYGLEIEGSYQLTDDLVFTGSAGYLNTKINDFVAQSGLDQDGREQSQAPKYQYAFTARYNFTNELYATVGIEGKDDYYFSDSHNSQAPSVNLVNFSAGYEAEQWSIRAWARNVFDEEVPTRGFEFGNNPADGYATHTYTQFGEPMVAGVTFIYEL</sequence>
<keyword evidence="3 11" id="KW-1134">Transmembrane beta strand</keyword>
<feature type="chain" id="PRO_5045990467" evidence="13">
    <location>
        <begin position="23"/>
        <end position="697"/>
    </location>
</feature>
<evidence type="ECO:0000256" key="7">
    <source>
        <dbReference type="ARBA" id="ARBA00023065"/>
    </source>
</evidence>
<dbReference type="PROSITE" id="PS52016">
    <property type="entry name" value="TONB_DEPENDENT_REC_3"/>
    <property type="match status" value="1"/>
</dbReference>
<evidence type="ECO:0000256" key="6">
    <source>
        <dbReference type="ARBA" id="ARBA00023004"/>
    </source>
</evidence>
<evidence type="ECO:0000313" key="16">
    <source>
        <dbReference type="EMBL" id="MBE0459683.1"/>
    </source>
</evidence>
<keyword evidence="6" id="KW-0408">Iron</keyword>
<dbReference type="RefSeq" id="WP_192543030.1">
    <property type="nucleotide sequence ID" value="NZ_JBQELX010000114.1"/>
</dbReference>
<accession>A0ABR9FS67</accession>
<keyword evidence="8 12" id="KW-0798">TonB box</keyword>
<evidence type="ECO:0000256" key="3">
    <source>
        <dbReference type="ARBA" id="ARBA00022452"/>
    </source>
</evidence>
<evidence type="ECO:0000256" key="1">
    <source>
        <dbReference type="ARBA" id="ARBA00004571"/>
    </source>
</evidence>
<evidence type="ECO:0000256" key="5">
    <source>
        <dbReference type="ARBA" id="ARBA00022692"/>
    </source>
</evidence>